<feature type="transmembrane region" description="Helical" evidence="6">
    <location>
        <begin position="662"/>
        <end position="689"/>
    </location>
</feature>
<keyword evidence="5 6" id="KW-0472">Membrane</keyword>
<protein>
    <recommendedName>
        <fullName evidence="7">ABC3 transporter permease C-terminal domain-containing protein</fullName>
    </recommendedName>
</protein>
<feature type="transmembrane region" description="Helical" evidence="6">
    <location>
        <begin position="701"/>
        <end position="724"/>
    </location>
</feature>
<feature type="transmembrane region" description="Helical" evidence="6">
    <location>
        <begin position="417"/>
        <end position="436"/>
    </location>
</feature>
<dbReference type="PROSITE" id="PS51257">
    <property type="entry name" value="PROKAR_LIPOPROTEIN"/>
    <property type="match status" value="1"/>
</dbReference>
<dbReference type="PANTHER" id="PTHR30287">
    <property type="entry name" value="MEMBRANE COMPONENT OF PREDICTED ABC SUPERFAMILY METABOLITE UPTAKE TRANSPORTER"/>
    <property type="match status" value="1"/>
</dbReference>
<reference evidence="9" key="1">
    <citation type="submission" date="2005-09" db="EMBL/GenBank/DDBJ databases">
        <title>Complete genome sequence of Clostridium kluyveri and comparative genomics of Clostridia species.</title>
        <authorList>
            <person name="Inui M."/>
            <person name="Nonaka H."/>
            <person name="Shinoda Y."/>
            <person name="Ikenaga Y."/>
            <person name="Abe M."/>
            <person name="Naito K."/>
            <person name="Vertes A.A."/>
            <person name="Yukawa H."/>
        </authorList>
    </citation>
    <scope>NUCLEOTIDE SEQUENCE [LARGE SCALE GENOMIC DNA]</scope>
    <source>
        <strain evidence="9">NBRC 12016</strain>
    </source>
</reference>
<keyword evidence="3 6" id="KW-0812">Transmembrane</keyword>
<dbReference type="GO" id="GO:0005886">
    <property type="term" value="C:plasma membrane"/>
    <property type="evidence" value="ECO:0007669"/>
    <property type="project" value="UniProtKB-SubCell"/>
</dbReference>
<evidence type="ECO:0000256" key="3">
    <source>
        <dbReference type="ARBA" id="ARBA00022692"/>
    </source>
</evidence>
<accession>B9E3J2</accession>
<dbReference type="Pfam" id="PF02687">
    <property type="entry name" value="FtsX"/>
    <property type="match status" value="2"/>
</dbReference>
<dbReference type="HOGENOM" id="CLU_005531_1_0_9"/>
<feature type="transmembrane region" description="Helical" evidence="6">
    <location>
        <begin position="20"/>
        <end position="40"/>
    </location>
</feature>
<gene>
    <name evidence="8" type="ordered locus">CKR_2016</name>
</gene>
<feature type="domain" description="ABC3 transporter permease C-terminal" evidence="7">
    <location>
        <begin position="254"/>
        <end position="366"/>
    </location>
</feature>
<proteinExistence type="predicted"/>
<comment type="subcellular location">
    <subcellularLocation>
        <location evidence="1">Cell membrane</location>
        <topology evidence="1">Multi-pass membrane protein</topology>
    </subcellularLocation>
</comment>
<dbReference type="InterPro" id="IPR003838">
    <property type="entry name" value="ABC3_permease_C"/>
</dbReference>
<keyword evidence="4 6" id="KW-1133">Transmembrane helix</keyword>
<feature type="domain" description="ABC3 transporter permease C-terminal" evidence="7">
    <location>
        <begin position="621"/>
        <end position="737"/>
    </location>
</feature>
<dbReference type="EMBL" id="AP009049">
    <property type="protein sequence ID" value="BAH07067.1"/>
    <property type="molecule type" value="Genomic_DNA"/>
</dbReference>
<evidence type="ECO:0000313" key="8">
    <source>
        <dbReference type="EMBL" id="BAH07067.1"/>
    </source>
</evidence>
<feature type="transmembrane region" description="Helical" evidence="6">
    <location>
        <begin position="298"/>
        <end position="321"/>
    </location>
</feature>
<feature type="transmembrane region" description="Helical" evidence="6">
    <location>
        <begin position="617"/>
        <end position="642"/>
    </location>
</feature>
<dbReference type="AlphaFoldDB" id="B9E3J2"/>
<feature type="transmembrane region" description="Helical" evidence="6">
    <location>
        <begin position="254"/>
        <end position="274"/>
    </location>
</feature>
<evidence type="ECO:0000256" key="4">
    <source>
        <dbReference type="ARBA" id="ARBA00022989"/>
    </source>
</evidence>
<organism evidence="8 9">
    <name type="scientific">Clostridium kluyveri (strain NBRC 12016)</name>
    <dbReference type="NCBI Taxonomy" id="583346"/>
    <lineage>
        <taxon>Bacteria</taxon>
        <taxon>Bacillati</taxon>
        <taxon>Bacillota</taxon>
        <taxon>Clostridia</taxon>
        <taxon>Eubacteriales</taxon>
        <taxon>Clostridiaceae</taxon>
        <taxon>Clostridium</taxon>
    </lineage>
</organism>
<dbReference type="PANTHER" id="PTHR30287:SF1">
    <property type="entry name" value="INNER MEMBRANE PROTEIN"/>
    <property type="match status" value="1"/>
</dbReference>
<dbReference type="KEGG" id="ckr:CKR_2016"/>
<evidence type="ECO:0000256" key="1">
    <source>
        <dbReference type="ARBA" id="ARBA00004651"/>
    </source>
</evidence>
<dbReference type="InterPro" id="IPR038766">
    <property type="entry name" value="Membrane_comp_ABC_pdt"/>
</dbReference>
<evidence type="ECO:0000259" key="7">
    <source>
        <dbReference type="Pfam" id="PF02687"/>
    </source>
</evidence>
<evidence type="ECO:0000256" key="6">
    <source>
        <dbReference type="SAM" id="Phobius"/>
    </source>
</evidence>
<keyword evidence="2" id="KW-1003">Cell membrane</keyword>
<sequence length="749" mass="85023">MVMVINKKIKRTIMENKSQYMGTLLLIILSCVLFTMFNLLSSNISSISSSFEKNYNQEDADFILDKRLNNLDSLKAKFNMDIEETLTVDYTMSNNNILRTFSQNTKINIPAIIEGKNLNGNDILIDPAYAKANALNINDHIKIYGKSFKISGFMSLPNYIYPLKSKTDLINDPNSFGIGVISKKDFSNFKGENSFYSIKFNDSEGNVDSKILQFKNYLKSQDIIVLQWTNTSENPRVTYVSAKLNSIDQISSSMPIALLLLTCILTGAVIWRMLKKESAIIGTLYALGYNKGKITKHYLMYPLPIAFTGGLIGTVLGAIFSKPMVNLMLQYFNMPMDSINFTAKYIVSSILLPVIFLGTCSYFVIRSTLKYSPIQLIRNNYGKNKVGFMERKLKLDRFKFSTKFKIREQLRNIPRSIFLLFGVIFATMFLLFGFAAKSSMDYLMKDAFNESFKYNYAYIFNSIQSGEPTAGEAFCEIPLNLKYDNKMNITLYGISPNSKYVSLKDSAGNKLDTDKVIVTRPLADKLGLGPNDTVNVINKLDSKEYNIKIDDIAETYLGQYVYMPIEKFDHMFGYLPHSYMGLWSSDKLKISEDKLLTTASVEDIKKSFNAMIQPLKLTIGSISVISFIIGLIVIYVVTSLIIEENRKNIGLLKILGYRKKEIYSLILNSSSLMVFVGYILGIPLILVFLNSLFNSATKDMSISFPVTINYIYIILGFIIIYLTYELSKTLNRKKINRISMTDSLKSENE</sequence>
<evidence type="ECO:0000256" key="2">
    <source>
        <dbReference type="ARBA" id="ARBA00022475"/>
    </source>
</evidence>
<evidence type="ECO:0000313" key="9">
    <source>
        <dbReference type="Proteomes" id="UP000007969"/>
    </source>
</evidence>
<name>B9E3J2_CLOK1</name>
<dbReference type="Proteomes" id="UP000007969">
    <property type="component" value="Chromosome"/>
</dbReference>
<evidence type="ECO:0000256" key="5">
    <source>
        <dbReference type="ARBA" id="ARBA00023136"/>
    </source>
</evidence>
<feature type="transmembrane region" description="Helical" evidence="6">
    <location>
        <begin position="341"/>
        <end position="365"/>
    </location>
</feature>